<keyword evidence="2" id="KW-0418">Kinase</keyword>
<dbReference type="OrthoDB" id="8326226at2"/>
<dbReference type="GO" id="GO:0005524">
    <property type="term" value="F:ATP binding"/>
    <property type="evidence" value="ECO:0007669"/>
    <property type="project" value="InterPro"/>
</dbReference>
<organism evidence="2 3">
    <name type="scientific">Actibacterium pelagium</name>
    <dbReference type="NCBI Taxonomy" id="2029103"/>
    <lineage>
        <taxon>Bacteria</taxon>
        <taxon>Pseudomonadati</taxon>
        <taxon>Pseudomonadota</taxon>
        <taxon>Alphaproteobacteria</taxon>
        <taxon>Rhodobacterales</taxon>
        <taxon>Roseobacteraceae</taxon>
        <taxon>Actibacterium</taxon>
    </lineage>
</organism>
<sequence>MPDDQTLLHASCVALDGKAVAICGASGRGKSELALQLMAFGATLVADDGTMVTRRSENGLWVSCPPSIIGRIEARGVGILAADSIPQARLRLVVDMDVKEEQRLPPDRKITLLGEEVDLLLRVEHVHFAAAIFQYLKAGRVA</sequence>
<keyword evidence="2" id="KW-0808">Transferase</keyword>
<evidence type="ECO:0000313" key="3">
    <source>
        <dbReference type="Proteomes" id="UP000606730"/>
    </source>
</evidence>
<evidence type="ECO:0000313" key="2">
    <source>
        <dbReference type="EMBL" id="GGE48981.1"/>
    </source>
</evidence>
<dbReference type="GO" id="GO:0006109">
    <property type="term" value="P:regulation of carbohydrate metabolic process"/>
    <property type="evidence" value="ECO:0007669"/>
    <property type="project" value="InterPro"/>
</dbReference>
<dbReference type="EMBL" id="BMKN01000002">
    <property type="protein sequence ID" value="GGE48981.1"/>
    <property type="molecule type" value="Genomic_DNA"/>
</dbReference>
<protein>
    <submittedName>
        <fullName evidence="2">HPr kinase</fullName>
    </submittedName>
</protein>
<dbReference type="RefSeq" id="WP_095595188.1">
    <property type="nucleotide sequence ID" value="NZ_BMKN01000002.1"/>
</dbReference>
<proteinExistence type="predicted"/>
<dbReference type="Proteomes" id="UP000606730">
    <property type="component" value="Unassembled WGS sequence"/>
</dbReference>
<feature type="domain" description="HPr kinase/phosphorylase C-terminal" evidence="1">
    <location>
        <begin position="5"/>
        <end position="83"/>
    </location>
</feature>
<dbReference type="AlphaFoldDB" id="A0A917AGK6"/>
<dbReference type="InterPro" id="IPR027417">
    <property type="entry name" value="P-loop_NTPase"/>
</dbReference>
<dbReference type="GO" id="GO:0000155">
    <property type="term" value="F:phosphorelay sensor kinase activity"/>
    <property type="evidence" value="ECO:0007669"/>
    <property type="project" value="InterPro"/>
</dbReference>
<name>A0A917AGK6_9RHOB</name>
<reference evidence="2" key="2">
    <citation type="submission" date="2020-09" db="EMBL/GenBank/DDBJ databases">
        <authorList>
            <person name="Sun Q."/>
            <person name="Zhou Y."/>
        </authorList>
    </citation>
    <scope>NUCLEOTIDE SEQUENCE</scope>
    <source>
        <strain evidence="2">CGMCC 1.16012</strain>
    </source>
</reference>
<dbReference type="InterPro" id="IPR011104">
    <property type="entry name" value="Hpr_kin/Pase_C"/>
</dbReference>
<dbReference type="Gene3D" id="3.40.50.300">
    <property type="entry name" value="P-loop containing nucleotide triphosphate hydrolases"/>
    <property type="match status" value="1"/>
</dbReference>
<dbReference type="Pfam" id="PF07475">
    <property type="entry name" value="Hpr_kinase_C"/>
    <property type="match status" value="1"/>
</dbReference>
<dbReference type="SUPFAM" id="SSF53795">
    <property type="entry name" value="PEP carboxykinase-like"/>
    <property type="match status" value="1"/>
</dbReference>
<reference evidence="2" key="1">
    <citation type="journal article" date="2014" name="Int. J. Syst. Evol. Microbiol.">
        <title>Complete genome sequence of Corynebacterium casei LMG S-19264T (=DSM 44701T), isolated from a smear-ripened cheese.</title>
        <authorList>
            <consortium name="US DOE Joint Genome Institute (JGI-PGF)"/>
            <person name="Walter F."/>
            <person name="Albersmeier A."/>
            <person name="Kalinowski J."/>
            <person name="Ruckert C."/>
        </authorList>
    </citation>
    <scope>NUCLEOTIDE SEQUENCE</scope>
    <source>
        <strain evidence="2">CGMCC 1.16012</strain>
    </source>
</reference>
<accession>A0A917AGK6</accession>
<comment type="caution">
    <text evidence="2">The sequence shown here is derived from an EMBL/GenBank/DDBJ whole genome shotgun (WGS) entry which is preliminary data.</text>
</comment>
<evidence type="ECO:0000259" key="1">
    <source>
        <dbReference type="Pfam" id="PF07475"/>
    </source>
</evidence>
<gene>
    <name evidence="2" type="ORF">GCM10011517_16020</name>
</gene>
<keyword evidence="3" id="KW-1185">Reference proteome</keyword>